<evidence type="ECO:0000259" key="8">
    <source>
        <dbReference type="PROSITE" id="PS51349"/>
    </source>
</evidence>
<dbReference type="OrthoDB" id="8717062at2"/>
<feature type="binding site" evidence="7">
    <location>
        <position position="250"/>
    </location>
    <ligand>
        <name>FMN</name>
        <dbReference type="ChEBI" id="CHEBI:58210"/>
    </ligand>
</feature>
<dbReference type="EMBL" id="SNVV01000001">
    <property type="protein sequence ID" value="TDN57159.1"/>
    <property type="molecule type" value="Genomic_DNA"/>
</dbReference>
<dbReference type="PIRSF" id="PIRSF000138">
    <property type="entry name" value="Al-hdrx_acd_dh"/>
    <property type="match status" value="1"/>
</dbReference>
<sequence length="410" mass="43806">MLACLDDLRDRARSHLPRFVFDYLEGGAEDESGLRRNLHALEHTLLLPRALRDTGRVESAVEVFGERWARPYAVAPTGFNALYRPGGDAMLARAAGRAGVPFCLSTASNMRLEAVRQQADASLWLQLYVMSDRGIAEHMLARARAAGYKVLVLTVDVAVSGRRPRDLRNGFRVPFKPSLRLAADLCRHPAWSLRQLFAPMPDFANLAAEQGARLSTQAQAALLARAMDRSLAWQDFAWLRRHWAGPLVVKGLLHPEDARQAVAAGADGVIVSNHGGRQLAAAPAAISQLPAVLEAVAARVPVFVDGGFRSGADIAKALALGATAVFLGRPFLYGLAAAGEAGVDAVFDFLAQDLERAMILCGARSPDELRGLAGLPPASTGFPGGACVPPAPMAPPAATQPLLRERVRSA</sequence>
<feature type="binding site" evidence="7">
    <location>
        <begin position="76"/>
        <end position="78"/>
    </location>
    <ligand>
        <name>FMN</name>
        <dbReference type="ChEBI" id="CHEBI:58210"/>
    </ligand>
</feature>
<evidence type="ECO:0000313" key="10">
    <source>
        <dbReference type="Proteomes" id="UP000295129"/>
    </source>
</evidence>
<feature type="binding site" evidence="7">
    <location>
        <position position="126"/>
    </location>
    <ligand>
        <name>FMN</name>
        <dbReference type="ChEBI" id="CHEBI:58210"/>
    </ligand>
</feature>
<dbReference type="GO" id="GO:0005886">
    <property type="term" value="C:plasma membrane"/>
    <property type="evidence" value="ECO:0007669"/>
    <property type="project" value="TreeGrafter"/>
</dbReference>
<keyword evidence="2 7" id="KW-0285">Flavoprotein</keyword>
<feature type="binding site" evidence="7">
    <location>
        <position position="277"/>
    </location>
    <ligand>
        <name>glyoxylate</name>
        <dbReference type="ChEBI" id="CHEBI:36655"/>
    </ligand>
</feature>
<protein>
    <submittedName>
        <fullName evidence="9">(S)-mandelate dehydrogenase</fullName>
    </submittedName>
</protein>
<dbReference type="Proteomes" id="UP000295129">
    <property type="component" value="Unassembled WGS sequence"/>
</dbReference>
<dbReference type="InterPro" id="IPR012133">
    <property type="entry name" value="Alpha-hydoxy_acid_DH_FMN"/>
</dbReference>
<keyword evidence="10" id="KW-1185">Reference proteome</keyword>
<comment type="caution">
    <text evidence="9">The sequence shown here is derived from an EMBL/GenBank/DDBJ whole genome shotgun (WGS) entry which is preliminary data.</text>
</comment>
<keyword evidence="4" id="KW-0560">Oxidoreductase</keyword>
<dbReference type="InterPro" id="IPR037396">
    <property type="entry name" value="FMN_HAD"/>
</dbReference>
<evidence type="ECO:0000256" key="3">
    <source>
        <dbReference type="ARBA" id="ARBA00022643"/>
    </source>
</evidence>
<feature type="binding site" evidence="7">
    <location>
        <position position="128"/>
    </location>
    <ligand>
        <name>glyoxylate</name>
        <dbReference type="ChEBI" id="CHEBI:36655"/>
    </ligand>
</feature>
<dbReference type="GO" id="GO:0004459">
    <property type="term" value="F:L-lactate dehydrogenase (NAD+) activity"/>
    <property type="evidence" value="ECO:0007669"/>
    <property type="project" value="TreeGrafter"/>
</dbReference>
<dbReference type="InterPro" id="IPR013785">
    <property type="entry name" value="Aldolase_TIM"/>
</dbReference>
<dbReference type="AlphaFoldDB" id="A0A4R6EFU0"/>
<dbReference type="RefSeq" id="WP_133588078.1">
    <property type="nucleotide sequence ID" value="NZ_SNVV01000001.1"/>
</dbReference>
<dbReference type="PROSITE" id="PS51349">
    <property type="entry name" value="FMN_HYDROXY_ACID_DH_2"/>
    <property type="match status" value="1"/>
</dbReference>
<feature type="binding site" evidence="7">
    <location>
        <position position="154"/>
    </location>
    <ligand>
        <name>FMN</name>
        <dbReference type="ChEBI" id="CHEBI:58210"/>
    </ligand>
</feature>
<name>A0A4R6EFU0_9RHOO</name>
<feature type="binding site" evidence="7">
    <location>
        <begin position="328"/>
        <end position="329"/>
    </location>
    <ligand>
        <name>FMN</name>
        <dbReference type="ChEBI" id="CHEBI:58210"/>
    </ligand>
</feature>
<proteinExistence type="inferred from homology"/>
<dbReference type="InterPro" id="IPR000262">
    <property type="entry name" value="FMN-dep_DH"/>
</dbReference>
<evidence type="ECO:0000256" key="2">
    <source>
        <dbReference type="ARBA" id="ARBA00022630"/>
    </source>
</evidence>
<evidence type="ECO:0000313" key="9">
    <source>
        <dbReference type="EMBL" id="TDN57159.1"/>
    </source>
</evidence>
<feature type="binding site" evidence="7">
    <location>
        <position position="163"/>
    </location>
    <ligand>
        <name>glyoxylate</name>
        <dbReference type="ChEBI" id="CHEBI:36655"/>
    </ligand>
</feature>
<dbReference type="GO" id="GO:0009060">
    <property type="term" value="P:aerobic respiration"/>
    <property type="evidence" value="ECO:0007669"/>
    <property type="project" value="TreeGrafter"/>
</dbReference>
<dbReference type="GO" id="GO:0010181">
    <property type="term" value="F:FMN binding"/>
    <property type="evidence" value="ECO:0007669"/>
    <property type="project" value="InterPro"/>
</dbReference>
<dbReference type="PROSITE" id="PS00557">
    <property type="entry name" value="FMN_HYDROXY_ACID_DH_1"/>
    <property type="match status" value="1"/>
</dbReference>
<evidence type="ECO:0000256" key="7">
    <source>
        <dbReference type="PIRSR" id="PIRSR000138-2"/>
    </source>
</evidence>
<feature type="binding site" evidence="7">
    <location>
        <position position="105"/>
    </location>
    <ligand>
        <name>FMN</name>
        <dbReference type="ChEBI" id="CHEBI:58210"/>
    </ligand>
</feature>
<feature type="binding site" evidence="7">
    <location>
        <position position="274"/>
    </location>
    <ligand>
        <name>glyoxylate</name>
        <dbReference type="ChEBI" id="CHEBI:36655"/>
    </ligand>
</feature>
<organism evidence="9 10">
    <name type="scientific">Azoarcus indigens</name>
    <dbReference type="NCBI Taxonomy" id="29545"/>
    <lineage>
        <taxon>Bacteria</taxon>
        <taxon>Pseudomonadati</taxon>
        <taxon>Pseudomonadota</taxon>
        <taxon>Betaproteobacteria</taxon>
        <taxon>Rhodocyclales</taxon>
        <taxon>Zoogloeaceae</taxon>
        <taxon>Azoarcus</taxon>
    </lineage>
</organism>
<dbReference type="PANTHER" id="PTHR10578">
    <property type="entry name" value="S -2-HYDROXY-ACID OXIDASE-RELATED"/>
    <property type="match status" value="1"/>
</dbReference>
<evidence type="ECO:0000256" key="4">
    <source>
        <dbReference type="ARBA" id="ARBA00023002"/>
    </source>
</evidence>
<evidence type="ECO:0000256" key="6">
    <source>
        <dbReference type="PIRSR" id="PIRSR000138-1"/>
    </source>
</evidence>
<keyword evidence="3 7" id="KW-0288">FMN</keyword>
<feature type="binding site" evidence="7">
    <location>
        <position position="272"/>
    </location>
    <ligand>
        <name>FMN</name>
        <dbReference type="ChEBI" id="CHEBI:58210"/>
    </ligand>
</feature>
<dbReference type="FunFam" id="3.20.20.70:FF:000029">
    <property type="entry name" value="L-lactate dehydrogenase"/>
    <property type="match status" value="1"/>
</dbReference>
<dbReference type="InterPro" id="IPR008259">
    <property type="entry name" value="FMN_hydac_DH_AS"/>
</dbReference>
<feature type="domain" description="FMN hydroxy acid dehydrogenase" evidence="8">
    <location>
        <begin position="1"/>
        <end position="379"/>
    </location>
</feature>
<feature type="binding site" evidence="7">
    <location>
        <position position="23"/>
    </location>
    <ligand>
        <name>glyoxylate</name>
        <dbReference type="ChEBI" id="CHEBI:36655"/>
    </ligand>
</feature>
<comment type="cofactor">
    <cofactor evidence="1">
        <name>FMN</name>
        <dbReference type="ChEBI" id="CHEBI:58210"/>
    </cofactor>
</comment>
<comment type="similarity">
    <text evidence="5">Belongs to the FMN-dependent alpha-hydroxy acid dehydrogenase family.</text>
</comment>
<dbReference type="PANTHER" id="PTHR10578:SF107">
    <property type="entry name" value="2-HYDROXYACID OXIDASE 1"/>
    <property type="match status" value="1"/>
</dbReference>
<feature type="binding site" evidence="7">
    <location>
        <begin position="305"/>
        <end position="309"/>
    </location>
    <ligand>
        <name>FMN</name>
        <dbReference type="ChEBI" id="CHEBI:58210"/>
    </ligand>
</feature>
<feature type="active site" description="Proton acceptor" evidence="6">
    <location>
        <position position="274"/>
    </location>
</feature>
<dbReference type="Gene3D" id="3.20.20.70">
    <property type="entry name" value="Aldolase class I"/>
    <property type="match status" value="1"/>
</dbReference>
<evidence type="ECO:0000256" key="5">
    <source>
        <dbReference type="ARBA" id="ARBA00024042"/>
    </source>
</evidence>
<gene>
    <name evidence="9" type="ORF">C7389_101545</name>
</gene>
<reference evidence="9 10" key="1">
    <citation type="submission" date="2019-03" db="EMBL/GenBank/DDBJ databases">
        <title>Genomic Encyclopedia of Type Strains, Phase IV (KMG-IV): sequencing the most valuable type-strain genomes for metagenomic binning, comparative biology and taxonomic classification.</title>
        <authorList>
            <person name="Goeker M."/>
        </authorList>
    </citation>
    <scope>NUCLEOTIDE SEQUENCE [LARGE SCALE GENOMIC DNA]</scope>
    <source>
        <strain evidence="9 10">DSM 12121</strain>
    </source>
</reference>
<evidence type="ECO:0000256" key="1">
    <source>
        <dbReference type="ARBA" id="ARBA00001917"/>
    </source>
</evidence>
<dbReference type="Pfam" id="PF01070">
    <property type="entry name" value="FMN_dh"/>
    <property type="match status" value="1"/>
</dbReference>
<dbReference type="CDD" id="cd02809">
    <property type="entry name" value="alpha_hydroxyacid_oxid_FMN"/>
    <property type="match status" value="1"/>
</dbReference>
<accession>A0A4R6EFU0</accession>
<dbReference type="SUPFAM" id="SSF51395">
    <property type="entry name" value="FMN-linked oxidoreductases"/>
    <property type="match status" value="1"/>
</dbReference>